<dbReference type="AlphaFoldDB" id="A0AAW0ARA5"/>
<evidence type="ECO:0000256" key="1">
    <source>
        <dbReference type="SAM" id="MobiDB-lite"/>
    </source>
</evidence>
<evidence type="ECO:0000313" key="2">
    <source>
        <dbReference type="EMBL" id="KAK7015554.1"/>
    </source>
</evidence>
<feature type="compositionally biased region" description="Polar residues" evidence="1">
    <location>
        <begin position="1"/>
        <end position="10"/>
    </location>
</feature>
<comment type="caution">
    <text evidence="2">The sequence shown here is derived from an EMBL/GenBank/DDBJ whole genome shotgun (WGS) entry which is preliminary data.</text>
</comment>
<sequence>MAKTRSQTLADNREEERKAQVTLEDRSAPPSKPPVIVSKNSATLSELFQAHDPVIVRPISTRHVRWIERELIANTWDKIWTRKFVEAVNEVHQLLVDKWPQYAFPDRGDAELAEKLTYLRKEASMEVRDWLARFARLQSSDCGEYFEEIFDLGERISPEEYALGAPLDVGRRHCYPPRELHHNGVYYVFDKSVYEILRHVRDKFSLNTLLKSGRYPLGRIQRPCM</sequence>
<keyword evidence="3" id="KW-1185">Reference proteome</keyword>
<dbReference type="Proteomes" id="UP001383192">
    <property type="component" value="Unassembled WGS sequence"/>
</dbReference>
<organism evidence="2 3">
    <name type="scientific">Paramarasmius palmivorus</name>
    <dbReference type="NCBI Taxonomy" id="297713"/>
    <lineage>
        <taxon>Eukaryota</taxon>
        <taxon>Fungi</taxon>
        <taxon>Dikarya</taxon>
        <taxon>Basidiomycota</taxon>
        <taxon>Agaricomycotina</taxon>
        <taxon>Agaricomycetes</taxon>
        <taxon>Agaricomycetidae</taxon>
        <taxon>Agaricales</taxon>
        <taxon>Marasmiineae</taxon>
        <taxon>Marasmiaceae</taxon>
        <taxon>Paramarasmius</taxon>
    </lineage>
</organism>
<feature type="region of interest" description="Disordered" evidence="1">
    <location>
        <begin position="1"/>
        <end position="36"/>
    </location>
</feature>
<feature type="compositionally biased region" description="Basic and acidic residues" evidence="1">
    <location>
        <begin position="11"/>
        <end position="27"/>
    </location>
</feature>
<protein>
    <submittedName>
        <fullName evidence="2">Uncharacterized protein</fullName>
    </submittedName>
</protein>
<dbReference type="EMBL" id="JAYKXP010000315">
    <property type="protein sequence ID" value="KAK7015554.1"/>
    <property type="molecule type" value="Genomic_DNA"/>
</dbReference>
<accession>A0AAW0ARA5</accession>
<evidence type="ECO:0000313" key="3">
    <source>
        <dbReference type="Proteomes" id="UP001383192"/>
    </source>
</evidence>
<name>A0AAW0ARA5_9AGAR</name>
<reference evidence="2 3" key="1">
    <citation type="submission" date="2024-01" db="EMBL/GenBank/DDBJ databases">
        <title>A draft genome for a cacao thread blight-causing isolate of Paramarasmius palmivorus.</title>
        <authorList>
            <person name="Baruah I.K."/>
            <person name="Bukari Y."/>
            <person name="Amoako-Attah I."/>
            <person name="Meinhardt L.W."/>
            <person name="Bailey B.A."/>
            <person name="Cohen S.P."/>
        </authorList>
    </citation>
    <scope>NUCLEOTIDE SEQUENCE [LARGE SCALE GENOMIC DNA]</scope>
    <source>
        <strain evidence="2 3">GH-12</strain>
    </source>
</reference>
<gene>
    <name evidence="2" type="ORF">VNI00_019088</name>
</gene>
<proteinExistence type="predicted"/>